<dbReference type="EC" id="2.1.1.199" evidence="6"/>
<organism evidence="7 8">
    <name type="scientific">Croceimicrobium hydrocarbonivorans</name>
    <dbReference type="NCBI Taxonomy" id="2761580"/>
    <lineage>
        <taxon>Bacteria</taxon>
        <taxon>Pseudomonadati</taxon>
        <taxon>Bacteroidota</taxon>
        <taxon>Flavobacteriia</taxon>
        <taxon>Flavobacteriales</taxon>
        <taxon>Owenweeksiaceae</taxon>
        <taxon>Croceimicrobium</taxon>
    </lineage>
</organism>
<dbReference type="GO" id="GO:0070475">
    <property type="term" value="P:rRNA base methylation"/>
    <property type="evidence" value="ECO:0007669"/>
    <property type="project" value="UniProtKB-UniRule"/>
</dbReference>
<dbReference type="NCBIfam" id="TIGR00006">
    <property type="entry name" value="16S rRNA (cytosine(1402)-N(4))-methyltransferase RsmH"/>
    <property type="match status" value="1"/>
</dbReference>
<evidence type="ECO:0000256" key="3">
    <source>
        <dbReference type="ARBA" id="ARBA00022603"/>
    </source>
</evidence>
<protein>
    <recommendedName>
        <fullName evidence="6">Ribosomal RNA small subunit methyltransferase H</fullName>
        <ecNumber evidence="6">2.1.1.199</ecNumber>
    </recommendedName>
    <alternativeName>
        <fullName evidence="6">16S rRNA m(4)C1402 methyltransferase</fullName>
    </alternativeName>
    <alternativeName>
        <fullName evidence="6">rRNA (cytosine-N(4)-)-methyltransferase RsmH</fullName>
    </alternativeName>
</protein>
<dbReference type="InterPro" id="IPR023397">
    <property type="entry name" value="SAM-dep_MeTrfase_MraW_recog"/>
</dbReference>
<evidence type="ECO:0000313" key="7">
    <source>
        <dbReference type="EMBL" id="QNR25366.1"/>
    </source>
</evidence>
<dbReference type="PIRSF" id="PIRSF004486">
    <property type="entry name" value="MraW"/>
    <property type="match status" value="1"/>
</dbReference>
<feature type="binding site" evidence="6">
    <location>
        <begin position="32"/>
        <end position="34"/>
    </location>
    <ligand>
        <name>S-adenosyl-L-methionine</name>
        <dbReference type="ChEBI" id="CHEBI:59789"/>
    </ligand>
</feature>
<dbReference type="Gene3D" id="1.10.150.170">
    <property type="entry name" value="Putative methyltransferase TM0872, insert domain"/>
    <property type="match status" value="1"/>
</dbReference>
<keyword evidence="5 6" id="KW-0949">S-adenosyl-L-methionine</keyword>
<dbReference type="InterPro" id="IPR002903">
    <property type="entry name" value="RsmH"/>
</dbReference>
<dbReference type="AlphaFoldDB" id="A0A7H0VI18"/>
<evidence type="ECO:0000256" key="6">
    <source>
        <dbReference type="HAMAP-Rule" id="MF_01007"/>
    </source>
</evidence>
<keyword evidence="3 6" id="KW-0489">Methyltransferase</keyword>
<dbReference type="Gene3D" id="3.40.50.150">
    <property type="entry name" value="Vaccinia Virus protein VP39"/>
    <property type="match status" value="1"/>
</dbReference>
<dbReference type="EMBL" id="CP060139">
    <property type="protein sequence ID" value="QNR25366.1"/>
    <property type="molecule type" value="Genomic_DNA"/>
</dbReference>
<feature type="binding site" evidence="6">
    <location>
        <position position="95"/>
    </location>
    <ligand>
        <name>S-adenosyl-L-methionine</name>
        <dbReference type="ChEBI" id="CHEBI:59789"/>
    </ligand>
</feature>
<dbReference type="SUPFAM" id="SSF81799">
    <property type="entry name" value="Putative methyltransferase TM0872, insert domain"/>
    <property type="match status" value="1"/>
</dbReference>
<dbReference type="PANTHER" id="PTHR11265">
    <property type="entry name" value="S-ADENOSYL-METHYLTRANSFERASE MRAW"/>
    <property type="match status" value="1"/>
</dbReference>
<dbReference type="Pfam" id="PF01795">
    <property type="entry name" value="Methyltransf_5"/>
    <property type="match status" value="1"/>
</dbReference>
<sequence length="300" mass="34065">MDYHKPVLLHESVDLMSIREDGIYADLTFGGGGHSQEILNRLGPNGKLFAFDQDPDAKNNVPNDPRFTLIESNFRHLKKMLRMHGARKVDGILGDFGISSHQIDEGSRGFSLRYEAPLDMRMNPDRAFSAKEVLNQYGEKQLRDLFFRYGEIRSAGALSRAILQARPLETTFDLVRVAEGFAPRNKRGQFLAQVFQAIRIEVNEELLVIEEMLQQAPEVLSPGGRLVCISYHSLEDRLVKNFFRTGNFEGQPEKDFYGNLIRPLEPVTRKPIAPEANEINENPRARSAKLRAAELLIKND</sequence>
<evidence type="ECO:0000256" key="2">
    <source>
        <dbReference type="ARBA" id="ARBA00022552"/>
    </source>
</evidence>
<dbReference type="GO" id="GO:0071424">
    <property type="term" value="F:rRNA (cytosine-N4-)-methyltransferase activity"/>
    <property type="evidence" value="ECO:0007669"/>
    <property type="project" value="UniProtKB-UniRule"/>
</dbReference>
<dbReference type="GO" id="GO:0005737">
    <property type="term" value="C:cytoplasm"/>
    <property type="evidence" value="ECO:0007669"/>
    <property type="project" value="UniProtKB-SubCell"/>
</dbReference>
<name>A0A7H0VI18_9FLAO</name>
<dbReference type="Proteomes" id="UP000516305">
    <property type="component" value="Chromosome"/>
</dbReference>
<comment type="function">
    <text evidence="6">Specifically methylates the N4 position of cytidine in position 1402 (C1402) of 16S rRNA.</text>
</comment>
<dbReference type="KEGG" id="chyd:H4K34_05865"/>
<feature type="binding site" evidence="6">
    <location>
        <position position="52"/>
    </location>
    <ligand>
        <name>S-adenosyl-L-methionine</name>
        <dbReference type="ChEBI" id="CHEBI:59789"/>
    </ligand>
</feature>
<dbReference type="PANTHER" id="PTHR11265:SF0">
    <property type="entry name" value="12S RRNA N4-METHYLCYTIDINE METHYLTRANSFERASE"/>
    <property type="match status" value="1"/>
</dbReference>
<keyword evidence="4 6" id="KW-0808">Transferase</keyword>
<keyword evidence="8" id="KW-1185">Reference proteome</keyword>
<comment type="similarity">
    <text evidence="1 6">Belongs to the methyltransferase superfamily. RsmH family.</text>
</comment>
<comment type="catalytic activity">
    <reaction evidence="6">
        <text>cytidine(1402) in 16S rRNA + S-adenosyl-L-methionine = N(4)-methylcytidine(1402) in 16S rRNA + S-adenosyl-L-homocysteine + H(+)</text>
        <dbReference type="Rhea" id="RHEA:42928"/>
        <dbReference type="Rhea" id="RHEA-COMP:10286"/>
        <dbReference type="Rhea" id="RHEA-COMP:10287"/>
        <dbReference type="ChEBI" id="CHEBI:15378"/>
        <dbReference type="ChEBI" id="CHEBI:57856"/>
        <dbReference type="ChEBI" id="CHEBI:59789"/>
        <dbReference type="ChEBI" id="CHEBI:74506"/>
        <dbReference type="ChEBI" id="CHEBI:82748"/>
        <dbReference type="EC" id="2.1.1.199"/>
    </reaction>
</comment>
<dbReference type="HAMAP" id="MF_01007">
    <property type="entry name" value="16SrRNA_methyltr_H"/>
    <property type="match status" value="1"/>
</dbReference>
<dbReference type="SUPFAM" id="SSF53335">
    <property type="entry name" value="S-adenosyl-L-methionine-dependent methyltransferases"/>
    <property type="match status" value="1"/>
</dbReference>
<evidence type="ECO:0000256" key="5">
    <source>
        <dbReference type="ARBA" id="ARBA00022691"/>
    </source>
</evidence>
<reference evidence="7 8" key="1">
    <citation type="submission" date="2020-08" db="EMBL/GenBank/DDBJ databases">
        <title>Croceimicrobium hydrocarbonivorans gen. nov., sp. nov., a novel marine bacterium isolated from a bacterial consortium that degrades polyethylene terephthalate.</title>
        <authorList>
            <person name="Liu R."/>
        </authorList>
    </citation>
    <scope>NUCLEOTIDE SEQUENCE [LARGE SCALE GENOMIC DNA]</scope>
    <source>
        <strain evidence="7 8">A20-9</strain>
    </source>
</reference>
<evidence type="ECO:0000256" key="4">
    <source>
        <dbReference type="ARBA" id="ARBA00022679"/>
    </source>
</evidence>
<proteinExistence type="inferred from homology"/>
<dbReference type="RefSeq" id="WP_210759893.1">
    <property type="nucleotide sequence ID" value="NZ_CP060139.1"/>
</dbReference>
<dbReference type="InterPro" id="IPR029063">
    <property type="entry name" value="SAM-dependent_MTases_sf"/>
</dbReference>
<gene>
    <name evidence="6 7" type="primary">rsmH</name>
    <name evidence="7" type="ORF">H4K34_05865</name>
</gene>
<feature type="binding site" evidence="6">
    <location>
        <position position="74"/>
    </location>
    <ligand>
        <name>S-adenosyl-L-methionine</name>
        <dbReference type="ChEBI" id="CHEBI:59789"/>
    </ligand>
</feature>
<keyword evidence="2 6" id="KW-0698">rRNA processing</keyword>
<comment type="subcellular location">
    <subcellularLocation>
        <location evidence="6">Cytoplasm</location>
    </subcellularLocation>
</comment>
<accession>A0A7H0VI18</accession>
<keyword evidence="6" id="KW-0963">Cytoplasm</keyword>
<feature type="binding site" evidence="6">
    <location>
        <position position="102"/>
    </location>
    <ligand>
        <name>S-adenosyl-L-methionine</name>
        <dbReference type="ChEBI" id="CHEBI:59789"/>
    </ligand>
</feature>
<evidence type="ECO:0000313" key="8">
    <source>
        <dbReference type="Proteomes" id="UP000516305"/>
    </source>
</evidence>
<evidence type="ECO:0000256" key="1">
    <source>
        <dbReference type="ARBA" id="ARBA00010396"/>
    </source>
</evidence>